<dbReference type="InterPro" id="IPR024185">
    <property type="entry name" value="FTHF_cligase-like_sf"/>
</dbReference>
<dbReference type="EMBL" id="UOFA01000050">
    <property type="protein sequence ID" value="VAW43935.1"/>
    <property type="molecule type" value="Genomic_DNA"/>
</dbReference>
<dbReference type="AlphaFoldDB" id="A0A3B0VK52"/>
<comment type="similarity">
    <text evidence="1">Belongs to the 5-formyltetrahydrofolate cyclo-ligase family.</text>
</comment>
<keyword evidence="4" id="KW-0436">Ligase</keyword>
<evidence type="ECO:0000256" key="2">
    <source>
        <dbReference type="ARBA" id="ARBA00022741"/>
    </source>
</evidence>
<name>A0A3B0VK52_9ZZZZ</name>
<dbReference type="InterPro" id="IPR002698">
    <property type="entry name" value="FTHF_cligase"/>
</dbReference>
<dbReference type="SUPFAM" id="SSF100950">
    <property type="entry name" value="NagB/RpiA/CoA transferase-like"/>
    <property type="match status" value="1"/>
</dbReference>
<keyword evidence="3" id="KW-0067">ATP-binding</keyword>
<dbReference type="GO" id="GO:0030272">
    <property type="term" value="F:5-formyltetrahydrofolate cyclo-ligase activity"/>
    <property type="evidence" value="ECO:0007669"/>
    <property type="project" value="UniProtKB-EC"/>
</dbReference>
<dbReference type="PANTHER" id="PTHR23407:SF1">
    <property type="entry name" value="5-FORMYLTETRAHYDROFOLATE CYCLO-LIGASE"/>
    <property type="match status" value="1"/>
</dbReference>
<feature type="non-terminal residue" evidence="4">
    <location>
        <position position="170"/>
    </location>
</feature>
<reference evidence="4" key="1">
    <citation type="submission" date="2018-06" db="EMBL/GenBank/DDBJ databases">
        <authorList>
            <person name="Zhirakovskaya E."/>
        </authorList>
    </citation>
    <scope>NUCLEOTIDE SEQUENCE</scope>
</reference>
<dbReference type="PANTHER" id="PTHR23407">
    <property type="entry name" value="ATPASE INHIBITOR/5-FORMYLTETRAHYDROFOLATE CYCLO-LIGASE"/>
    <property type="match status" value="1"/>
</dbReference>
<dbReference type="Gene3D" id="3.40.50.10420">
    <property type="entry name" value="NagB/RpiA/CoA transferase-like"/>
    <property type="match status" value="1"/>
</dbReference>
<dbReference type="Pfam" id="PF01812">
    <property type="entry name" value="5-FTHF_cyc-lig"/>
    <property type="match status" value="1"/>
</dbReference>
<gene>
    <name evidence="4" type="ORF">MNBD_GAMMA02-269</name>
</gene>
<accession>A0A3B0VK52</accession>
<dbReference type="PIRSF" id="PIRSF006806">
    <property type="entry name" value="FTHF_cligase"/>
    <property type="match status" value="1"/>
</dbReference>
<proteinExistence type="inferred from homology"/>
<evidence type="ECO:0000256" key="1">
    <source>
        <dbReference type="ARBA" id="ARBA00010638"/>
    </source>
</evidence>
<dbReference type="NCBIfam" id="TIGR02727">
    <property type="entry name" value="MTHFS_bact"/>
    <property type="match status" value="1"/>
</dbReference>
<organism evidence="4">
    <name type="scientific">hydrothermal vent metagenome</name>
    <dbReference type="NCBI Taxonomy" id="652676"/>
    <lineage>
        <taxon>unclassified sequences</taxon>
        <taxon>metagenomes</taxon>
        <taxon>ecological metagenomes</taxon>
    </lineage>
</organism>
<dbReference type="GO" id="GO:0035999">
    <property type="term" value="P:tetrahydrofolate interconversion"/>
    <property type="evidence" value="ECO:0007669"/>
    <property type="project" value="TreeGrafter"/>
</dbReference>
<keyword evidence="2" id="KW-0547">Nucleotide-binding</keyword>
<dbReference type="InterPro" id="IPR037171">
    <property type="entry name" value="NagB/RpiA_transferase-like"/>
</dbReference>
<dbReference type="EC" id="6.3.3.2" evidence="4"/>
<dbReference type="GO" id="GO:0009396">
    <property type="term" value="P:folic acid-containing compound biosynthetic process"/>
    <property type="evidence" value="ECO:0007669"/>
    <property type="project" value="TreeGrafter"/>
</dbReference>
<evidence type="ECO:0000256" key="3">
    <source>
        <dbReference type="ARBA" id="ARBA00022840"/>
    </source>
</evidence>
<dbReference type="GO" id="GO:0005524">
    <property type="term" value="F:ATP binding"/>
    <property type="evidence" value="ECO:0007669"/>
    <property type="project" value="UniProtKB-KW"/>
</dbReference>
<sequence length="170" mass="19508">MNKTTIRSQLLKQRKSLNPNQIASLSEKIVKHITQSELYQQANHIALYLPFNGEVDLTALLQVEHKKHYLPSIQGKHMQFQRHTPSLLLKKHRYGIDQPEFIGSLQPVQPVQLDLCLMPLVGFDLNGNRLGMGGGYYDRYFEHIVTDNNATQLAGIGYQFQQQQQKLPTQ</sequence>
<protein>
    <submittedName>
        <fullName evidence="4">5-formyltetrahydrofolate cyclo-ligase</fullName>
        <ecNumber evidence="4">6.3.3.2</ecNumber>
    </submittedName>
</protein>
<evidence type="ECO:0000313" key="4">
    <source>
        <dbReference type="EMBL" id="VAW43935.1"/>
    </source>
</evidence>